<dbReference type="Proteomes" id="UP001152797">
    <property type="component" value="Unassembled WGS sequence"/>
</dbReference>
<evidence type="ECO:0000313" key="4">
    <source>
        <dbReference type="EMBL" id="CAL4808218.1"/>
    </source>
</evidence>
<proteinExistence type="predicted"/>
<evidence type="ECO:0000256" key="1">
    <source>
        <dbReference type="SAM" id="MobiDB-lite"/>
    </source>
</evidence>
<reference evidence="3" key="1">
    <citation type="submission" date="2022-10" db="EMBL/GenBank/DDBJ databases">
        <authorList>
            <person name="Chen Y."/>
            <person name="Dougan E. K."/>
            <person name="Chan C."/>
            <person name="Rhodes N."/>
            <person name="Thang M."/>
        </authorList>
    </citation>
    <scope>NUCLEOTIDE SEQUENCE</scope>
</reference>
<protein>
    <submittedName>
        <fullName evidence="4">Rhamnose biosynthetic enzyme 1</fullName>
    </submittedName>
</protein>
<feature type="region of interest" description="Disordered" evidence="1">
    <location>
        <begin position="1"/>
        <end position="25"/>
    </location>
</feature>
<dbReference type="EMBL" id="CAMXCT010006841">
    <property type="protein sequence ID" value="CAI4020906.1"/>
    <property type="molecule type" value="Genomic_DNA"/>
</dbReference>
<dbReference type="EMBL" id="CAMXCT030006841">
    <property type="protein sequence ID" value="CAL4808218.1"/>
    <property type="molecule type" value="Genomic_DNA"/>
</dbReference>
<name>A0A9P1GUE0_9DINO</name>
<feature type="compositionally biased region" description="Basic residues" evidence="1">
    <location>
        <begin position="1"/>
        <end position="11"/>
    </location>
</feature>
<feature type="compositionally biased region" description="Basic and acidic residues" evidence="1">
    <location>
        <begin position="12"/>
        <end position="25"/>
    </location>
</feature>
<sequence>MPRNQRKQGGKKKPDDTMSFEKDPQKWFRPEDHMPELPPYLDCLDVFGASQSMKKVFTKRGFKCESFDVVLGGVTHDITTHLGFLVLLGLGLSLLPGALLALSPPCSLYIFLSSSVHGRSKLLPYGNVSNWKVQLSNRIVLSLVIFLTLLKEFRLFSAVLEQPKGSMMFYYPELLAFARRFHWRQILTYMGLFGHPLEKGSWIWSDLPGIHSIARKMDKKMRAKLRAKRARLNKTYYVVDKEKKTVQGTKELQSTAKWTFKFCSALFDLWQTSKMNRQVENIDIHSSDSEGDDA</sequence>
<keyword evidence="2" id="KW-1133">Transmembrane helix</keyword>
<keyword evidence="2" id="KW-0472">Membrane</keyword>
<accession>A0A9P1GUE0</accession>
<organism evidence="3">
    <name type="scientific">Cladocopium goreaui</name>
    <dbReference type="NCBI Taxonomy" id="2562237"/>
    <lineage>
        <taxon>Eukaryota</taxon>
        <taxon>Sar</taxon>
        <taxon>Alveolata</taxon>
        <taxon>Dinophyceae</taxon>
        <taxon>Suessiales</taxon>
        <taxon>Symbiodiniaceae</taxon>
        <taxon>Cladocopium</taxon>
    </lineage>
</organism>
<dbReference type="AlphaFoldDB" id="A0A9P1GUE0"/>
<evidence type="ECO:0000313" key="3">
    <source>
        <dbReference type="EMBL" id="CAI4020906.1"/>
    </source>
</evidence>
<dbReference type="EMBL" id="CAMXCT020006841">
    <property type="protein sequence ID" value="CAL1174281.1"/>
    <property type="molecule type" value="Genomic_DNA"/>
</dbReference>
<feature type="transmembrane region" description="Helical" evidence="2">
    <location>
        <begin position="84"/>
        <end position="111"/>
    </location>
</feature>
<comment type="caution">
    <text evidence="3">The sequence shown here is derived from an EMBL/GenBank/DDBJ whole genome shotgun (WGS) entry which is preliminary data.</text>
</comment>
<keyword evidence="5" id="KW-1185">Reference proteome</keyword>
<evidence type="ECO:0000256" key="2">
    <source>
        <dbReference type="SAM" id="Phobius"/>
    </source>
</evidence>
<gene>
    <name evidence="3" type="ORF">C1SCF055_LOCUS45285</name>
</gene>
<evidence type="ECO:0000313" key="5">
    <source>
        <dbReference type="Proteomes" id="UP001152797"/>
    </source>
</evidence>
<reference evidence="4 5" key="2">
    <citation type="submission" date="2024-05" db="EMBL/GenBank/DDBJ databases">
        <authorList>
            <person name="Chen Y."/>
            <person name="Shah S."/>
            <person name="Dougan E. K."/>
            <person name="Thang M."/>
            <person name="Chan C."/>
        </authorList>
    </citation>
    <scope>NUCLEOTIDE SEQUENCE [LARGE SCALE GENOMIC DNA]</scope>
</reference>
<keyword evidence="2" id="KW-0812">Transmembrane</keyword>